<dbReference type="InterPro" id="IPR001138">
    <property type="entry name" value="Zn2Cys6_DnaBD"/>
</dbReference>
<keyword evidence="1" id="KW-0479">Metal-binding</keyword>
<dbReference type="InterPro" id="IPR007219">
    <property type="entry name" value="XnlR_reg_dom"/>
</dbReference>
<dbReference type="PANTHER" id="PTHR47654">
    <property type="entry name" value="ZN(II)2CYS6 TRANSCRIPTION FACTOR (EUROFUNG)-RELATED"/>
    <property type="match status" value="1"/>
</dbReference>
<evidence type="ECO:0000256" key="1">
    <source>
        <dbReference type="ARBA" id="ARBA00022723"/>
    </source>
</evidence>
<evidence type="ECO:0000259" key="7">
    <source>
        <dbReference type="PROSITE" id="PS50048"/>
    </source>
</evidence>
<comment type="caution">
    <text evidence="8">The sequence shown here is derived from an EMBL/GenBank/DDBJ whole genome shotgun (WGS) entry which is preliminary data.</text>
</comment>
<feature type="compositionally biased region" description="Polar residues" evidence="6">
    <location>
        <begin position="20"/>
        <end position="44"/>
    </location>
</feature>
<keyword evidence="2" id="KW-0805">Transcription regulation</keyword>
<name>A0AAD6MT16_9EURO</name>
<gene>
    <name evidence="8" type="ORF">N7493_008835</name>
</gene>
<dbReference type="CDD" id="cd00067">
    <property type="entry name" value="GAL4"/>
    <property type="match status" value="1"/>
</dbReference>
<dbReference type="Pfam" id="PF04082">
    <property type="entry name" value="Fungal_trans"/>
    <property type="match status" value="1"/>
</dbReference>
<dbReference type="Pfam" id="PF00172">
    <property type="entry name" value="Zn_clus"/>
    <property type="match status" value="1"/>
</dbReference>
<dbReference type="GO" id="GO:0003677">
    <property type="term" value="F:DNA binding"/>
    <property type="evidence" value="ECO:0007669"/>
    <property type="project" value="UniProtKB-KW"/>
</dbReference>
<protein>
    <recommendedName>
        <fullName evidence="7">Zn(2)-C6 fungal-type domain-containing protein</fullName>
    </recommendedName>
</protein>
<sequence length="773" mass="87682">MTENTFSRQRNDNSRDDATITYSRLGQSTPPSGPSSLRSTSTPSGADGVNSLLTPVSEEFSVADSSSSSIDSRQVNDLSGRTAPDGKIAIPRDTNNYVVPTAGRVLRACSSCRTRKVKCSGEQPACRQCRELDLVCRYPMGWKEEMKKKADDDSAVLKDYQDFVQDLLRTTDISANRWIHTTLQKYRLAPDDVAEPNQTPAPTPIIKTVSLDPRRDEPLPLGTDQTKTRVSREKVAASLFHGESASENGEGDFADTFISDSVHPSLGDFTTTTTSINKYSLPPRHVADQLFEDYLTSVHPDFPVVHRPLFRSQYFNFWEHVEQPGDKWLAILNMMFAIASLYANRTRGSWQDEENDHRLYFTRAKLLSMTEAEFFGRPDLQQVQIEGLCAFYLLASDQFDKSWRISAIAVRSAVTLCVNSQITTTLHFISREARCRLWWCVYTFEQLLGLIAYRTTSIPYDQHTIPFPLPFPEEQYESDILASSLLQSSELRSQWLELAMSSSKSIPTESDSSGNGSWLRHIEPNSGLYFLFYCDLAVIVGEIASKLSKSTAWSDKESRIGDLQNRLDSWRTSLPASLDFSQMDTESEISHVGYKFGLAFHYHSARIAFGRPWLYRRDTLEYDPTTYKMAQVALDAARNIICLIPDELDKTRFHQICPWWCVIHYLTHAAKTILLELSLGSIHMREDESNFIWLVKKSLRCFHTMSHRSLGARQAWEFCDSLYRNLSARMGYSIDGIPSVDLSDFNFDNGNLAFSEASDLERFDLFEDIGTSV</sequence>
<dbReference type="CDD" id="cd12148">
    <property type="entry name" value="fungal_TF_MHR"/>
    <property type="match status" value="1"/>
</dbReference>
<dbReference type="SMART" id="SM00066">
    <property type="entry name" value="GAL4"/>
    <property type="match status" value="1"/>
</dbReference>
<dbReference type="Proteomes" id="UP001215712">
    <property type="component" value="Unassembled WGS sequence"/>
</dbReference>
<dbReference type="PANTHER" id="PTHR47654:SF5">
    <property type="entry name" value="TRANSCRIPTION FACTOR DOMAIN-CONTAINING PROTEIN"/>
    <property type="match status" value="1"/>
</dbReference>
<evidence type="ECO:0000313" key="8">
    <source>
        <dbReference type="EMBL" id="KAJ5712367.1"/>
    </source>
</evidence>
<evidence type="ECO:0000256" key="6">
    <source>
        <dbReference type="SAM" id="MobiDB-lite"/>
    </source>
</evidence>
<feature type="compositionally biased region" description="Low complexity" evidence="6">
    <location>
        <begin position="56"/>
        <end position="72"/>
    </location>
</feature>
<dbReference type="InterPro" id="IPR036864">
    <property type="entry name" value="Zn2-C6_fun-type_DNA-bd_sf"/>
</dbReference>
<dbReference type="Gene3D" id="4.10.240.10">
    <property type="entry name" value="Zn(2)-C6 fungal-type DNA-binding domain"/>
    <property type="match status" value="1"/>
</dbReference>
<evidence type="ECO:0000256" key="4">
    <source>
        <dbReference type="ARBA" id="ARBA00023163"/>
    </source>
</evidence>
<evidence type="ECO:0000256" key="2">
    <source>
        <dbReference type="ARBA" id="ARBA00023015"/>
    </source>
</evidence>
<evidence type="ECO:0000256" key="3">
    <source>
        <dbReference type="ARBA" id="ARBA00023125"/>
    </source>
</evidence>
<accession>A0AAD6MT16</accession>
<feature type="compositionally biased region" description="Basic and acidic residues" evidence="6">
    <location>
        <begin position="9"/>
        <end position="18"/>
    </location>
</feature>
<evidence type="ECO:0000313" key="9">
    <source>
        <dbReference type="Proteomes" id="UP001215712"/>
    </source>
</evidence>
<keyword evidence="9" id="KW-1185">Reference proteome</keyword>
<keyword evidence="4" id="KW-0804">Transcription</keyword>
<reference evidence="8" key="2">
    <citation type="submission" date="2023-01" db="EMBL/GenBank/DDBJ databases">
        <authorList>
            <person name="Petersen C."/>
        </authorList>
    </citation>
    <scope>NUCLEOTIDE SEQUENCE</scope>
    <source>
        <strain evidence="8">IBT 17514</strain>
    </source>
</reference>
<dbReference type="GO" id="GO:0008270">
    <property type="term" value="F:zinc ion binding"/>
    <property type="evidence" value="ECO:0007669"/>
    <property type="project" value="InterPro"/>
</dbReference>
<keyword evidence="3" id="KW-0238">DNA-binding</keyword>
<dbReference type="PROSITE" id="PS00463">
    <property type="entry name" value="ZN2_CY6_FUNGAL_1"/>
    <property type="match status" value="1"/>
</dbReference>
<feature type="domain" description="Zn(2)-C6 fungal-type" evidence="7">
    <location>
        <begin position="108"/>
        <end position="138"/>
    </location>
</feature>
<feature type="region of interest" description="Disordered" evidence="6">
    <location>
        <begin position="1"/>
        <end position="93"/>
    </location>
</feature>
<dbReference type="EMBL" id="JAQJAN010000013">
    <property type="protein sequence ID" value="KAJ5712367.1"/>
    <property type="molecule type" value="Genomic_DNA"/>
</dbReference>
<organism evidence="8 9">
    <name type="scientific">Penicillium malachiteum</name>
    <dbReference type="NCBI Taxonomy" id="1324776"/>
    <lineage>
        <taxon>Eukaryota</taxon>
        <taxon>Fungi</taxon>
        <taxon>Dikarya</taxon>
        <taxon>Ascomycota</taxon>
        <taxon>Pezizomycotina</taxon>
        <taxon>Eurotiomycetes</taxon>
        <taxon>Eurotiomycetidae</taxon>
        <taxon>Eurotiales</taxon>
        <taxon>Aspergillaceae</taxon>
        <taxon>Penicillium</taxon>
    </lineage>
</organism>
<reference evidence="8" key="1">
    <citation type="journal article" date="2023" name="IMA Fungus">
        <title>Comparative genomic study of the Penicillium genus elucidates a diverse pangenome and 15 lateral gene transfer events.</title>
        <authorList>
            <person name="Petersen C."/>
            <person name="Sorensen T."/>
            <person name="Nielsen M.R."/>
            <person name="Sondergaard T.E."/>
            <person name="Sorensen J.L."/>
            <person name="Fitzpatrick D.A."/>
            <person name="Frisvad J.C."/>
            <person name="Nielsen K.L."/>
        </authorList>
    </citation>
    <scope>NUCLEOTIDE SEQUENCE</scope>
    <source>
        <strain evidence="8">IBT 17514</strain>
    </source>
</reference>
<dbReference type="PROSITE" id="PS50048">
    <property type="entry name" value="ZN2_CY6_FUNGAL_2"/>
    <property type="match status" value="1"/>
</dbReference>
<evidence type="ECO:0000256" key="5">
    <source>
        <dbReference type="ARBA" id="ARBA00023242"/>
    </source>
</evidence>
<dbReference type="InterPro" id="IPR053230">
    <property type="entry name" value="Trans_reg_galc"/>
</dbReference>
<dbReference type="GO" id="GO:0000981">
    <property type="term" value="F:DNA-binding transcription factor activity, RNA polymerase II-specific"/>
    <property type="evidence" value="ECO:0007669"/>
    <property type="project" value="InterPro"/>
</dbReference>
<dbReference type="SMART" id="SM00906">
    <property type="entry name" value="Fungal_trans"/>
    <property type="match status" value="1"/>
</dbReference>
<dbReference type="GO" id="GO:0006351">
    <property type="term" value="P:DNA-templated transcription"/>
    <property type="evidence" value="ECO:0007669"/>
    <property type="project" value="InterPro"/>
</dbReference>
<keyword evidence="5" id="KW-0539">Nucleus</keyword>
<dbReference type="AlphaFoldDB" id="A0AAD6MT16"/>
<proteinExistence type="predicted"/>
<dbReference type="SUPFAM" id="SSF57701">
    <property type="entry name" value="Zn2/Cys6 DNA-binding domain"/>
    <property type="match status" value="1"/>
</dbReference>